<evidence type="ECO:0000313" key="1">
    <source>
        <dbReference type="EMBL" id="KAK6590070.1"/>
    </source>
</evidence>
<comment type="caution">
    <text evidence="1">The sequence shown here is derived from an EMBL/GenBank/DDBJ whole genome shotgun (WGS) entry which is preliminary data.</text>
</comment>
<organism evidence="1 2">
    <name type="scientific">Cryptosporidium xiaoi</name>
    <dbReference type="NCBI Taxonomy" id="659607"/>
    <lineage>
        <taxon>Eukaryota</taxon>
        <taxon>Sar</taxon>
        <taxon>Alveolata</taxon>
        <taxon>Apicomplexa</taxon>
        <taxon>Conoidasida</taxon>
        <taxon>Coccidia</taxon>
        <taxon>Eucoccidiorida</taxon>
        <taxon>Eimeriorina</taxon>
        <taxon>Cryptosporidiidae</taxon>
        <taxon>Cryptosporidium</taxon>
    </lineage>
</organism>
<dbReference type="EMBL" id="JAWDEY010000009">
    <property type="protein sequence ID" value="KAK6590070.1"/>
    <property type="molecule type" value="Genomic_DNA"/>
</dbReference>
<proteinExistence type="predicted"/>
<dbReference type="AlphaFoldDB" id="A0AAV9XZ72"/>
<evidence type="ECO:0000313" key="2">
    <source>
        <dbReference type="Proteomes" id="UP001311799"/>
    </source>
</evidence>
<evidence type="ECO:0008006" key="3">
    <source>
        <dbReference type="Google" id="ProtNLM"/>
    </source>
</evidence>
<gene>
    <name evidence="1" type="ORF">RS030_182698</name>
</gene>
<sequence>MKDNIYNENLRDQLQAYYGKEILNNSSRWIDGCENLINHSNYLNKATESNKDVGNSEYGKERLNEYDGNNLCDSDIVGFEYEIDVNQKFAELTETKSLKELLIFYNNLTEKIKKDEHEMHNLVYNNYNKLKYLSKFFKSINDEFNVSDVLESLDLNSDSNQCENDSQNCETSKVVDLNKNKVKSLYKILKNIEENVFNDENLSNLNGHFEYHNFITLTLKLKKFDVILNNYYSNNNYRDIIALYSKWSEAIKLLSNETEEFKAVYLESSKIFEKTINTVKGLLIINDNINIENSINSVIKVYNSLCDEKHYFRDEFISNINIYIQNKTNELVIKQLNELDHLSEINQFSIFKNACMHASNIIFNPFKCIIKKLITLNNDMEESIGKVIKHFFNNSGDKLIDFFTHLILYNKIELEINDQFKNVIEGISYLSEFFNDLDNILTINVGIRDEIGVKSDNIDIESGEFAKIYQEWCKQILNSIFSIDNINTKIGCLWESLFDEIVNNSNEVNCNNSLMNTFLSFNKNVIDTCIHGDIFNFITKYYDLNTMDYDSCENLVRRNIKSFFQLIISDSSICIGNAYFSEIKNEYVSCIDNYNLVKDAILVELTSYKSCDKELIDNETGKDNETDSNVEYGSLAVKLSVVDYRIKMKYFILMILTIRHLRKHTLISSIALFHRCFYNKEFTESTNLNRFINDSANNSNSHLEYNLNIIDSRDEIMKDPLISEIREDVSIQIIQIIYKRFELLYINVFVIWNVNTIMRETMESVKGFIGFDEFIDIINAKVSLLIDTLCEFDKCRNNTFSKNVLIKDFIFPLDEHDKSVIYGKWCKNYRILSDFDLNNNKHLNNEFSFWISQIINGVLIEVLSILKTNSTFKQTGSNSEGILIEITYNNGSNVGCDTSYANKKELLGNKESSIKSLTRFWEKINKGFLRYSKEFNIIYSLFCEIYNTIIDKTQTNNKR</sequence>
<accession>A0AAV9XZ72</accession>
<dbReference type="Proteomes" id="UP001311799">
    <property type="component" value="Unassembled WGS sequence"/>
</dbReference>
<keyword evidence="2" id="KW-1185">Reference proteome</keyword>
<protein>
    <recommendedName>
        <fullName evidence="3">Vacuolar protein sorting-associated protein 51 homolog</fullName>
    </recommendedName>
</protein>
<reference evidence="1 2" key="1">
    <citation type="submission" date="2023-10" db="EMBL/GenBank/DDBJ databases">
        <title>Comparative genomics analysis reveals potential genetic determinants of host preference in Cryptosporidium xiaoi.</title>
        <authorList>
            <person name="Xiao L."/>
            <person name="Li J."/>
        </authorList>
    </citation>
    <scope>NUCLEOTIDE SEQUENCE [LARGE SCALE GENOMIC DNA]</scope>
    <source>
        <strain evidence="1 2">52996</strain>
    </source>
</reference>
<dbReference type="Pfam" id="PF08700">
    <property type="entry name" value="VPS51_Exo84_N"/>
    <property type="match status" value="1"/>
</dbReference>
<name>A0AAV9XZ72_9CRYT</name>